<organism evidence="1 2">
    <name type="scientific">Cytobacillus praedii</name>
    <dbReference type="NCBI Taxonomy" id="1742358"/>
    <lineage>
        <taxon>Bacteria</taxon>
        <taxon>Bacillati</taxon>
        <taxon>Bacillota</taxon>
        <taxon>Bacilli</taxon>
        <taxon>Bacillales</taxon>
        <taxon>Bacillaceae</taxon>
        <taxon>Cytobacillus</taxon>
    </lineage>
</organism>
<reference evidence="1 2" key="1">
    <citation type="submission" date="2019-03" db="EMBL/GenBank/DDBJ databases">
        <authorList>
            <person name="Jensen L."/>
            <person name="Storgaard J."/>
            <person name="Sulaj E."/>
            <person name="Schramm A."/>
            <person name="Marshall I.P.G."/>
        </authorList>
    </citation>
    <scope>NUCLEOTIDE SEQUENCE [LARGE SCALE GENOMIC DNA]</scope>
    <source>
        <strain evidence="1 2">2017H2G3</strain>
    </source>
</reference>
<keyword evidence="2" id="KW-1185">Reference proteome</keyword>
<dbReference type="OrthoDB" id="2943934at2"/>
<proteinExistence type="predicted"/>
<evidence type="ECO:0000313" key="2">
    <source>
        <dbReference type="Proteomes" id="UP000293846"/>
    </source>
</evidence>
<protein>
    <submittedName>
        <fullName evidence="1">Uncharacterized protein</fullName>
    </submittedName>
</protein>
<comment type="caution">
    <text evidence="1">The sequence shown here is derived from an EMBL/GenBank/DDBJ whole genome shotgun (WGS) entry which is preliminary data.</text>
</comment>
<name>A0A4R1AXJ8_9BACI</name>
<gene>
    <name evidence="1" type="ORF">E0Y62_09295</name>
</gene>
<dbReference type="Proteomes" id="UP000293846">
    <property type="component" value="Unassembled WGS sequence"/>
</dbReference>
<dbReference type="EMBL" id="SJTH01000008">
    <property type="protein sequence ID" value="TCJ04628.1"/>
    <property type="molecule type" value="Genomic_DNA"/>
</dbReference>
<accession>A0A4R1AXJ8</accession>
<dbReference type="AlphaFoldDB" id="A0A4R1AXJ8"/>
<sequence>MTPPLMFLFCKIKTDARNNHVHFVFMYLRSSSRELRSTPSSDNRLRNKMRASRRSHRLQYFTQRVLYNYLWIKVKVNFLMYKIEYQTFLLFLSLNMI</sequence>
<evidence type="ECO:0000313" key="1">
    <source>
        <dbReference type="EMBL" id="TCJ04628.1"/>
    </source>
</evidence>